<dbReference type="AlphaFoldDB" id="A0AAW1KBZ5"/>
<organism evidence="2 3">
    <name type="scientific">Saponaria officinalis</name>
    <name type="common">Common soapwort</name>
    <name type="synonym">Lychnis saponaria</name>
    <dbReference type="NCBI Taxonomy" id="3572"/>
    <lineage>
        <taxon>Eukaryota</taxon>
        <taxon>Viridiplantae</taxon>
        <taxon>Streptophyta</taxon>
        <taxon>Embryophyta</taxon>
        <taxon>Tracheophyta</taxon>
        <taxon>Spermatophyta</taxon>
        <taxon>Magnoliopsida</taxon>
        <taxon>eudicotyledons</taxon>
        <taxon>Gunneridae</taxon>
        <taxon>Pentapetalae</taxon>
        <taxon>Caryophyllales</taxon>
        <taxon>Caryophyllaceae</taxon>
        <taxon>Caryophylleae</taxon>
        <taxon>Saponaria</taxon>
    </lineage>
</organism>
<feature type="domain" description="Chromo" evidence="1">
    <location>
        <begin position="153"/>
        <end position="190"/>
    </location>
</feature>
<dbReference type="Pfam" id="PF00385">
    <property type="entry name" value="Chromo"/>
    <property type="match status" value="1"/>
</dbReference>
<dbReference type="SUPFAM" id="SSF54160">
    <property type="entry name" value="Chromo domain-like"/>
    <property type="match status" value="1"/>
</dbReference>
<protein>
    <recommendedName>
        <fullName evidence="1">Chromo domain-containing protein</fullName>
    </recommendedName>
</protein>
<dbReference type="InterPro" id="IPR023780">
    <property type="entry name" value="Chromo_domain"/>
</dbReference>
<dbReference type="PROSITE" id="PS50013">
    <property type="entry name" value="CHROMO_2"/>
    <property type="match status" value="1"/>
</dbReference>
<evidence type="ECO:0000313" key="2">
    <source>
        <dbReference type="EMBL" id="KAK9715881.1"/>
    </source>
</evidence>
<name>A0AAW1KBZ5_SAPOF</name>
<reference evidence="2" key="1">
    <citation type="submission" date="2024-03" db="EMBL/GenBank/DDBJ databases">
        <title>WGS assembly of Saponaria officinalis var. Norfolk2.</title>
        <authorList>
            <person name="Jenkins J."/>
            <person name="Shu S."/>
            <person name="Grimwood J."/>
            <person name="Barry K."/>
            <person name="Goodstein D."/>
            <person name="Schmutz J."/>
            <person name="Leebens-Mack J."/>
            <person name="Osbourn A."/>
        </authorList>
    </citation>
    <scope>NUCLEOTIDE SEQUENCE [LARGE SCALE GENOMIC DNA]</scope>
    <source>
        <strain evidence="2">JIC</strain>
    </source>
</reference>
<keyword evidence="3" id="KW-1185">Reference proteome</keyword>
<evidence type="ECO:0000259" key="1">
    <source>
        <dbReference type="PROSITE" id="PS50013"/>
    </source>
</evidence>
<dbReference type="InterPro" id="IPR000953">
    <property type="entry name" value="Chromo/chromo_shadow_dom"/>
</dbReference>
<dbReference type="PANTHER" id="PTHR46148:SF52">
    <property type="entry name" value="OS04G0603800 PROTEIN"/>
    <property type="match status" value="1"/>
</dbReference>
<dbReference type="Proteomes" id="UP001443914">
    <property type="component" value="Unassembled WGS sequence"/>
</dbReference>
<gene>
    <name evidence="2" type="ORF">RND81_06G196500</name>
</gene>
<dbReference type="InterPro" id="IPR056924">
    <property type="entry name" value="SH3_Tf2-1"/>
</dbReference>
<proteinExistence type="predicted"/>
<comment type="caution">
    <text evidence="2">The sequence shown here is derived from an EMBL/GenBank/DDBJ whole genome shotgun (WGS) entry which is preliminary data.</text>
</comment>
<dbReference type="Pfam" id="PF24626">
    <property type="entry name" value="SH3_Tf2-1"/>
    <property type="match status" value="1"/>
</dbReference>
<dbReference type="PANTHER" id="PTHR46148">
    <property type="entry name" value="CHROMO DOMAIN-CONTAINING PROTEIN"/>
    <property type="match status" value="1"/>
</dbReference>
<evidence type="ECO:0000313" key="3">
    <source>
        <dbReference type="Proteomes" id="UP001443914"/>
    </source>
</evidence>
<dbReference type="Gene3D" id="2.40.50.40">
    <property type="match status" value="1"/>
</dbReference>
<dbReference type="InterPro" id="IPR016197">
    <property type="entry name" value="Chromo-like_dom_sf"/>
</dbReference>
<accession>A0AAW1KBZ5</accession>
<sequence length="205" mass="24051">MRLYTINHHQCIFPYLPGEYEIGAVDRSLQKREQMIMDLKKNPSKAQHKMKRLADEHRSEREFAVGDWVWLKLQPYRQVSVQQRSNQKLNHKYSGPFQVKAKIGSVAYKLELPCHAQIHDTFHLSQLKRFVGTLPMAVHIPTWLHGQSSDQRLQPLAILDRRTVKHQNAAQVQYLVQWEGFAEFEATWEPAVVFEEQYPYFPIGG</sequence>
<dbReference type="EMBL" id="JBDFQZ010000006">
    <property type="protein sequence ID" value="KAK9715881.1"/>
    <property type="molecule type" value="Genomic_DNA"/>
</dbReference>